<evidence type="ECO:0000256" key="6">
    <source>
        <dbReference type="ARBA" id="ARBA00022519"/>
    </source>
</evidence>
<feature type="transmembrane region" description="Helical" evidence="13">
    <location>
        <begin position="148"/>
        <end position="166"/>
    </location>
</feature>
<keyword evidence="4 13" id="KW-0050">Antiport</keyword>
<dbReference type="PANTHER" id="PTHR43302:SF1">
    <property type="entry name" value="NA(+)_H(+) ANTIPORTER NHAB"/>
    <property type="match status" value="1"/>
</dbReference>
<evidence type="ECO:0000256" key="9">
    <source>
        <dbReference type="ARBA" id="ARBA00023053"/>
    </source>
</evidence>
<feature type="transmembrane region" description="Helical" evidence="13">
    <location>
        <begin position="200"/>
        <end position="221"/>
    </location>
</feature>
<evidence type="ECO:0000256" key="11">
    <source>
        <dbReference type="ARBA" id="ARBA00023136"/>
    </source>
</evidence>
<dbReference type="InterPro" id="IPR004671">
    <property type="entry name" value="Na+/H+_antiporter_NhaB"/>
</dbReference>
<name>A0A120DH36_9VIBR</name>
<feature type="transmembrane region" description="Helical" evidence="13">
    <location>
        <begin position="299"/>
        <end position="318"/>
    </location>
</feature>
<comment type="catalytic activity">
    <reaction evidence="13">
        <text>2 Na(+)(in) + 3 H(+)(out) = 2 Na(+)(out) + 3 H(+)(in)</text>
        <dbReference type="Rhea" id="RHEA:29247"/>
        <dbReference type="ChEBI" id="CHEBI:15378"/>
        <dbReference type="ChEBI" id="CHEBI:29101"/>
    </reaction>
</comment>
<evidence type="ECO:0000256" key="1">
    <source>
        <dbReference type="ARBA" id="ARBA00004651"/>
    </source>
</evidence>
<comment type="similarity">
    <text evidence="2 13">Belongs to the NhaB Na(+)/H(+) (TC 2.A.34) antiporter family.</text>
</comment>
<dbReference type="Pfam" id="PF06450">
    <property type="entry name" value="NhaB"/>
    <property type="match status" value="1"/>
</dbReference>
<keyword evidence="6" id="KW-0997">Cell inner membrane</keyword>
<dbReference type="EMBL" id="LMXU01000008">
    <property type="protein sequence ID" value="KWU01821.1"/>
    <property type="molecule type" value="Genomic_DNA"/>
</dbReference>
<keyword evidence="9 13" id="KW-0915">Sodium</keyword>
<keyword evidence="5 13" id="KW-1003">Cell membrane</keyword>
<comment type="caution">
    <text evidence="15">The sequence shown here is derived from an EMBL/GenBank/DDBJ whole genome shotgun (WGS) entry which is preliminary data.</text>
</comment>
<keyword evidence="11 13" id="KW-0472">Membrane</keyword>
<keyword evidence="12 13" id="KW-0739">Sodium transport</keyword>
<evidence type="ECO:0000256" key="13">
    <source>
        <dbReference type="HAMAP-Rule" id="MF_01599"/>
    </source>
</evidence>
<feature type="transmembrane region" description="Helical" evidence="13">
    <location>
        <begin position="90"/>
        <end position="109"/>
    </location>
</feature>
<dbReference type="OrthoDB" id="5288732at2"/>
<evidence type="ECO:0000256" key="7">
    <source>
        <dbReference type="ARBA" id="ARBA00022692"/>
    </source>
</evidence>
<evidence type="ECO:0000313" key="15">
    <source>
        <dbReference type="EMBL" id="KWU01821.1"/>
    </source>
</evidence>
<dbReference type="RefSeq" id="WP_060467347.1">
    <property type="nucleotide sequence ID" value="NZ_AP025514.1"/>
</dbReference>
<evidence type="ECO:0000256" key="14">
    <source>
        <dbReference type="NCBIfam" id="TIGR00774"/>
    </source>
</evidence>
<gene>
    <name evidence="13" type="primary">nhaB</name>
    <name evidence="15" type="ORF">APQ14_03215</name>
</gene>
<dbReference type="PANTHER" id="PTHR43302">
    <property type="entry name" value="TRANSPORTER ARSB-RELATED"/>
    <property type="match status" value="1"/>
</dbReference>
<evidence type="ECO:0000256" key="10">
    <source>
        <dbReference type="ARBA" id="ARBA00023065"/>
    </source>
</evidence>
<evidence type="ECO:0000256" key="3">
    <source>
        <dbReference type="ARBA" id="ARBA00022448"/>
    </source>
</evidence>
<keyword evidence="7 13" id="KW-0812">Transmembrane</keyword>
<protein>
    <recommendedName>
        <fullName evidence="13 14">Na(+)/H(+) antiporter NhaB</fullName>
    </recommendedName>
    <alternativeName>
        <fullName evidence="13">Sodium/proton antiporter NhaB</fullName>
    </alternativeName>
</protein>
<dbReference type="NCBIfam" id="NF007093">
    <property type="entry name" value="PRK09547.1"/>
    <property type="match status" value="1"/>
</dbReference>
<keyword evidence="16" id="KW-1185">Reference proteome</keyword>
<dbReference type="HAMAP" id="MF_01599">
    <property type="entry name" value="NhaB"/>
    <property type="match status" value="1"/>
</dbReference>
<dbReference type="NCBIfam" id="TIGR00774">
    <property type="entry name" value="NhaB"/>
    <property type="match status" value="1"/>
</dbReference>
<evidence type="ECO:0000256" key="12">
    <source>
        <dbReference type="ARBA" id="ARBA00023201"/>
    </source>
</evidence>
<dbReference type="GO" id="GO:0015385">
    <property type="term" value="F:sodium:proton antiporter activity"/>
    <property type="evidence" value="ECO:0007669"/>
    <property type="project" value="UniProtKB-UniRule"/>
</dbReference>
<evidence type="ECO:0000256" key="2">
    <source>
        <dbReference type="ARBA" id="ARBA00006036"/>
    </source>
</evidence>
<evidence type="ECO:0000313" key="16">
    <source>
        <dbReference type="Proteomes" id="UP000057389"/>
    </source>
</evidence>
<feature type="transmembrane region" description="Helical" evidence="13">
    <location>
        <begin position="324"/>
        <end position="341"/>
    </location>
</feature>
<comment type="function">
    <text evidence="13">Na(+)/H(+) antiporter that extrudes sodium in exchange for external protons.</text>
</comment>
<proteinExistence type="inferred from homology"/>
<feature type="transmembrane region" description="Helical" evidence="13">
    <location>
        <begin position="482"/>
        <end position="501"/>
    </location>
</feature>
<sequence>MPMSLGNAFIKNFLGKAPDWYKLAIISFLIINPFVFFLVDPFVAGWLLVVEFIFTLAMALKCYPLQPGGLLAIQAVAIGMTKPEMVYHELQANLPVLLLLVFMVAGIYFMKELLLFIFTKILLGIQSKILLSVAFCIAAAFLSAFLDALTVIAVVISVAVGFYSIYHKVASGKGSTSAHDHTHDEEISELTRDDLENYRAFLRSLLMHAGVGTALGGVMTMVGEPQNLVIAKQASWEFGEFIIRMLPVTLPVFICGILTCALVEKFKVFGYGAKLPNNVRQILVEFDNKERANRTKQDVAKLWVQGAIAVWLIVGLALHVAEVGLIGLSVIILATAFTGVIEEHSMGKAFEEALPFTALLAVFFCIVAVIIDQSLFKPVIDAVLHVEDKGAQLALFYVANGILSMVSDNVFVGTVYINEVKTALIEGIITRDQFDLLAVAINTGTNLPSVATPNGQAAFLFLLTSALAPLIRLSYGRMVIMALPYTIVLALVGLAGIVFLVEPMTAWFYDAGWIIHRAGEVVAPVISGGH</sequence>
<dbReference type="GO" id="GO:0005886">
    <property type="term" value="C:plasma membrane"/>
    <property type="evidence" value="ECO:0007669"/>
    <property type="project" value="UniProtKB-SubCell"/>
</dbReference>
<comment type="subcellular location">
    <subcellularLocation>
        <location evidence="1 13">Cell membrane</location>
        <topology evidence="1 13">Multi-pass membrane protein</topology>
    </subcellularLocation>
</comment>
<feature type="transmembrane region" description="Helical" evidence="13">
    <location>
        <begin position="20"/>
        <end position="39"/>
    </location>
</feature>
<evidence type="ECO:0000256" key="8">
    <source>
        <dbReference type="ARBA" id="ARBA00022989"/>
    </source>
</evidence>
<accession>A0A120DH36</accession>
<keyword evidence="10 13" id="KW-0406">Ion transport</keyword>
<feature type="transmembrane region" description="Helical" evidence="13">
    <location>
        <begin position="121"/>
        <end position="142"/>
    </location>
</feature>
<organism evidence="15 16">
    <name type="scientific">Vibrio toranzoniae</name>
    <dbReference type="NCBI Taxonomy" id="1194427"/>
    <lineage>
        <taxon>Bacteria</taxon>
        <taxon>Pseudomonadati</taxon>
        <taxon>Pseudomonadota</taxon>
        <taxon>Gammaproteobacteria</taxon>
        <taxon>Vibrionales</taxon>
        <taxon>Vibrionaceae</taxon>
        <taxon>Vibrio</taxon>
    </lineage>
</organism>
<keyword evidence="8 13" id="KW-1133">Transmembrane helix</keyword>
<dbReference type="Proteomes" id="UP000057389">
    <property type="component" value="Unassembled WGS sequence"/>
</dbReference>
<feature type="transmembrane region" description="Helical" evidence="13">
    <location>
        <begin position="353"/>
        <end position="371"/>
    </location>
</feature>
<evidence type="ECO:0000256" key="4">
    <source>
        <dbReference type="ARBA" id="ARBA00022449"/>
    </source>
</evidence>
<feature type="transmembrane region" description="Helical" evidence="13">
    <location>
        <begin position="241"/>
        <end position="263"/>
    </location>
</feature>
<reference evidence="15 16" key="1">
    <citation type="submission" date="2015-11" db="EMBL/GenBank/DDBJ databases">
        <title>Draft WGS of Vibrio toranzoniae.</title>
        <authorList>
            <person name="Lasa A."/>
            <person name="Romalde J.L."/>
        </authorList>
    </citation>
    <scope>NUCLEOTIDE SEQUENCE [LARGE SCALE GENOMIC DNA]</scope>
    <source>
        <strain evidence="15 16">Vb 10.8</strain>
    </source>
</reference>
<keyword evidence="3 13" id="KW-0813">Transport</keyword>
<evidence type="ECO:0000256" key="5">
    <source>
        <dbReference type="ARBA" id="ARBA00022475"/>
    </source>
</evidence>
<dbReference type="GeneID" id="300177964"/>
<dbReference type="AlphaFoldDB" id="A0A120DH36"/>